<accession>W9Z3M0</accession>
<name>W9Z3M0_FUSOX</name>
<reference evidence="2" key="1">
    <citation type="submission" date="2012-04" db="EMBL/GenBank/DDBJ databases">
        <title>The Genome Sequence of Fusarium oxysporum melonis.</title>
        <authorList>
            <consortium name="The Broad Institute Genome Sequencing Platform"/>
            <person name="Ma L.-J."/>
            <person name="Gale L.R."/>
            <person name="Schwartz D.C."/>
            <person name="Zhou S."/>
            <person name="Corby-Kistler H."/>
            <person name="Young S.K."/>
            <person name="Zeng Q."/>
            <person name="Gargeya S."/>
            <person name="Fitzgerald M."/>
            <person name="Haas B."/>
            <person name="Abouelleil A."/>
            <person name="Alvarado L."/>
            <person name="Arachchi H.M."/>
            <person name="Berlin A."/>
            <person name="Brown A."/>
            <person name="Chapman S.B."/>
            <person name="Chen Z."/>
            <person name="Dunbar C."/>
            <person name="Freedman E."/>
            <person name="Gearin G."/>
            <person name="Goldberg J."/>
            <person name="Griggs A."/>
            <person name="Gujja S."/>
            <person name="Heiman D."/>
            <person name="Howarth C."/>
            <person name="Larson L."/>
            <person name="Lui A."/>
            <person name="MacDonald P.J.P."/>
            <person name="Montmayeur A."/>
            <person name="Murphy C."/>
            <person name="Neiman D."/>
            <person name="Pearson M."/>
            <person name="Priest M."/>
            <person name="Roberts A."/>
            <person name="Saif S."/>
            <person name="Shea T."/>
            <person name="Shenoy N."/>
            <person name="Sisk P."/>
            <person name="Stolte C."/>
            <person name="Sykes S."/>
            <person name="Wortman J."/>
            <person name="Nusbaum C."/>
            <person name="Birren B."/>
        </authorList>
    </citation>
    <scope>NUCLEOTIDE SEQUENCE</scope>
    <source>
        <strain evidence="2">26406</strain>
    </source>
</reference>
<dbReference type="Proteomes" id="UP000030703">
    <property type="component" value="Unassembled WGS sequence"/>
</dbReference>
<proteinExistence type="predicted"/>
<gene>
    <name evidence="2" type="ORF">FOMG_19999</name>
</gene>
<reference evidence="2" key="2">
    <citation type="submission" date="2014-02" db="EMBL/GenBank/DDBJ databases">
        <title>Annotation of the Genome Sequence of Fusarium oxysporum f. sp. melonis 26406.</title>
        <authorList>
            <consortium name="The Broad Institute Genomics Platform"/>
            <person name="Ma L.-J."/>
            <person name="Corby-Kistler H."/>
            <person name="Broz K."/>
            <person name="Gale L.R."/>
            <person name="Jonkers W."/>
            <person name="O'Donnell K."/>
            <person name="Ploetz R."/>
            <person name="Steinberg C."/>
            <person name="Schwartz D.C."/>
            <person name="VanEtten H."/>
            <person name="Zhou S."/>
            <person name="Young S.K."/>
            <person name="Zeng Q."/>
            <person name="Gargeya S."/>
            <person name="Fitzgerald M."/>
            <person name="Abouelleil A."/>
            <person name="Alvarado L."/>
            <person name="Chapman S.B."/>
            <person name="Gainer-Dewar J."/>
            <person name="Goldberg J."/>
            <person name="Griggs A."/>
            <person name="Gujja S."/>
            <person name="Hansen M."/>
            <person name="Howarth C."/>
            <person name="Imamovic A."/>
            <person name="Ireland A."/>
            <person name="Larimer J."/>
            <person name="McCowan C."/>
            <person name="Murphy C."/>
            <person name="Pearson M."/>
            <person name="Poon T.W."/>
            <person name="Priest M."/>
            <person name="Roberts A."/>
            <person name="Saif S."/>
            <person name="Shea T."/>
            <person name="Sykes S."/>
            <person name="Wortman J."/>
            <person name="Nusbaum C."/>
            <person name="Birren B."/>
        </authorList>
    </citation>
    <scope>NUCLEOTIDE SEQUENCE</scope>
    <source>
        <strain evidence="2">26406</strain>
    </source>
</reference>
<dbReference type="EMBL" id="KI981202">
    <property type="protein sequence ID" value="EXK23222.1"/>
    <property type="molecule type" value="Genomic_DNA"/>
</dbReference>
<dbReference type="HOGENOM" id="CLU_2084960_0_0_1"/>
<feature type="region of interest" description="Disordered" evidence="1">
    <location>
        <begin position="1"/>
        <end position="22"/>
    </location>
</feature>
<evidence type="ECO:0000256" key="1">
    <source>
        <dbReference type="SAM" id="MobiDB-lite"/>
    </source>
</evidence>
<sequence length="141" mass="16525">MSETSDLQEIEEDNPPLTSETSDLQRMAFPVEIRRKTRVVKTEAELTAWLEVIEQQGYSMADQYMRTLVPHSCFRALKIEEKEEDRLVILVKENLVYSERDILGDIYTLREKKRAREGFLHHTLQIKRNKVIETDDADGTL</sequence>
<dbReference type="VEuPathDB" id="FungiDB:FOMG_19999"/>
<dbReference type="OrthoDB" id="4227485at2759"/>
<evidence type="ECO:0000313" key="2">
    <source>
        <dbReference type="EMBL" id="EXK23222.1"/>
    </source>
</evidence>
<organism evidence="2">
    <name type="scientific">Fusarium oxysporum f. sp. melonis 26406</name>
    <dbReference type="NCBI Taxonomy" id="1089452"/>
    <lineage>
        <taxon>Eukaryota</taxon>
        <taxon>Fungi</taxon>
        <taxon>Dikarya</taxon>
        <taxon>Ascomycota</taxon>
        <taxon>Pezizomycotina</taxon>
        <taxon>Sordariomycetes</taxon>
        <taxon>Hypocreomycetidae</taxon>
        <taxon>Hypocreales</taxon>
        <taxon>Nectriaceae</taxon>
        <taxon>Fusarium</taxon>
        <taxon>Fusarium oxysporum species complex</taxon>
    </lineage>
</organism>
<dbReference type="AlphaFoldDB" id="W9Z3M0"/>
<feature type="compositionally biased region" description="Acidic residues" evidence="1">
    <location>
        <begin position="1"/>
        <end position="14"/>
    </location>
</feature>
<protein>
    <submittedName>
        <fullName evidence="2">Uncharacterized protein</fullName>
    </submittedName>
</protein>